<dbReference type="Proteomes" id="UP000248987">
    <property type="component" value="Unassembled WGS sequence"/>
</dbReference>
<dbReference type="AlphaFoldDB" id="A0A1A7R1H7"/>
<keyword evidence="2" id="KW-1185">Reference proteome</keyword>
<accession>A0A1A7R1H7</accession>
<comment type="caution">
    <text evidence="1">The sequence shown here is derived from an EMBL/GenBank/DDBJ whole genome shotgun (WGS) entry which is preliminary data.</text>
</comment>
<dbReference type="Pfam" id="PF11316">
    <property type="entry name" value="Rhamno_transf"/>
    <property type="match status" value="1"/>
</dbReference>
<dbReference type="Gene3D" id="3.90.550.10">
    <property type="entry name" value="Spore Coat Polysaccharide Biosynthesis Protein SpsA, Chain A"/>
    <property type="match status" value="1"/>
</dbReference>
<organism evidence="1 2">
    <name type="scientific">Gelidibacter algens</name>
    <dbReference type="NCBI Taxonomy" id="49280"/>
    <lineage>
        <taxon>Bacteria</taxon>
        <taxon>Pseudomonadati</taxon>
        <taxon>Bacteroidota</taxon>
        <taxon>Flavobacteriia</taxon>
        <taxon>Flavobacteriales</taxon>
        <taxon>Flavobacteriaceae</taxon>
        <taxon>Gelidibacter</taxon>
    </lineage>
</organism>
<dbReference type="CDD" id="cd00761">
    <property type="entry name" value="Glyco_tranf_GTA_type"/>
    <property type="match status" value="1"/>
</dbReference>
<protein>
    <submittedName>
        <fullName evidence="1">Putative rhamnosyltransferase</fullName>
    </submittedName>
</protein>
<dbReference type="SUPFAM" id="SSF53448">
    <property type="entry name" value="Nucleotide-diphospho-sugar transferases"/>
    <property type="match status" value="1"/>
</dbReference>
<dbReference type="OrthoDB" id="9771846at2"/>
<reference evidence="1 2" key="1">
    <citation type="submission" date="2018-06" db="EMBL/GenBank/DDBJ databases">
        <title>Genomic Encyclopedia of Archaeal and Bacterial Type Strains, Phase II (KMG-II): from individual species to whole genera.</title>
        <authorList>
            <person name="Goeker M."/>
        </authorList>
    </citation>
    <scope>NUCLEOTIDE SEQUENCE [LARGE SCALE GENOMIC DNA]</scope>
    <source>
        <strain evidence="1 2">DSM 12408</strain>
    </source>
</reference>
<proteinExistence type="predicted"/>
<dbReference type="InterPro" id="IPR021466">
    <property type="entry name" value="Put_rhamnosyl_transferase"/>
</dbReference>
<keyword evidence="1" id="KW-0808">Transferase</keyword>
<dbReference type="GO" id="GO:0016740">
    <property type="term" value="F:transferase activity"/>
    <property type="evidence" value="ECO:0007669"/>
    <property type="project" value="UniProtKB-KW"/>
</dbReference>
<evidence type="ECO:0000313" key="2">
    <source>
        <dbReference type="Proteomes" id="UP000248987"/>
    </source>
</evidence>
<dbReference type="InterPro" id="IPR029044">
    <property type="entry name" value="Nucleotide-diphossugar_trans"/>
</dbReference>
<dbReference type="STRING" id="49280.A9996_10315"/>
<sequence length="269" mass="31502">MFQHFLITRFNLKLEEWQTTKKGEPVVSEAWLKNRFELFNTYCLPSVTQQTNQNFKWLVCFDSETPDVFKTKVSEISHSYPNFKPLYLSASTNIIDVLTAEIKLYLTSSDTHIITTRMDNDDALHKSFIETIQRAFKSQDPFIVDAVRGFQFIPGKKSDVVRIMNVAYNPFLSFVEYCDNFQTILSRPHLEWHDTQHVILNTQPLWMQVIHDQNISNAEKLNFPETNDFCANNFGNPKTKLKSEFAIRLSTIWSFFKRVLIKLKIVSLL</sequence>
<gene>
    <name evidence="1" type="ORF">LX77_01503</name>
</gene>
<evidence type="ECO:0000313" key="1">
    <source>
        <dbReference type="EMBL" id="RAJ25201.1"/>
    </source>
</evidence>
<name>A0A1A7R1H7_9FLAO</name>
<dbReference type="RefSeq" id="WP_066434240.1">
    <property type="nucleotide sequence ID" value="NZ_LZRN01000019.1"/>
</dbReference>
<dbReference type="EMBL" id="QLLQ01000004">
    <property type="protein sequence ID" value="RAJ25201.1"/>
    <property type="molecule type" value="Genomic_DNA"/>
</dbReference>